<dbReference type="InterPro" id="IPR003256">
    <property type="entry name" value="Ribosomal_uL24"/>
</dbReference>
<dbReference type="GO" id="GO:0005840">
    <property type="term" value="C:ribosome"/>
    <property type="evidence" value="ECO:0007669"/>
    <property type="project" value="UniProtKB-KW"/>
</dbReference>
<dbReference type="InterPro" id="IPR008991">
    <property type="entry name" value="Translation_prot_SH3-like_sf"/>
</dbReference>
<name>A0A7R9LMI0_9ACAR</name>
<reference evidence="5" key="1">
    <citation type="submission" date="2020-11" db="EMBL/GenBank/DDBJ databases">
        <authorList>
            <person name="Tran Van P."/>
        </authorList>
    </citation>
    <scope>NUCLEOTIDE SEQUENCE</scope>
</reference>
<organism evidence="5">
    <name type="scientific">Medioppia subpectinata</name>
    <dbReference type="NCBI Taxonomy" id="1979941"/>
    <lineage>
        <taxon>Eukaryota</taxon>
        <taxon>Metazoa</taxon>
        <taxon>Ecdysozoa</taxon>
        <taxon>Arthropoda</taxon>
        <taxon>Chelicerata</taxon>
        <taxon>Arachnida</taxon>
        <taxon>Acari</taxon>
        <taxon>Acariformes</taxon>
        <taxon>Sarcoptiformes</taxon>
        <taxon>Oribatida</taxon>
        <taxon>Brachypylina</taxon>
        <taxon>Oppioidea</taxon>
        <taxon>Oppiidae</taxon>
        <taxon>Medioppia</taxon>
    </lineage>
</organism>
<dbReference type="Gene3D" id="2.30.30.30">
    <property type="match status" value="1"/>
</dbReference>
<evidence type="ECO:0000256" key="3">
    <source>
        <dbReference type="ARBA" id="ARBA00023274"/>
    </source>
</evidence>
<evidence type="ECO:0000259" key="4">
    <source>
        <dbReference type="Pfam" id="PF17136"/>
    </source>
</evidence>
<evidence type="ECO:0000256" key="1">
    <source>
        <dbReference type="ARBA" id="ARBA00010618"/>
    </source>
</evidence>
<dbReference type="InterPro" id="IPR041988">
    <property type="entry name" value="Ribosomal_uL24_KOW"/>
</dbReference>
<evidence type="ECO:0000313" key="6">
    <source>
        <dbReference type="Proteomes" id="UP000759131"/>
    </source>
</evidence>
<dbReference type="Proteomes" id="UP000759131">
    <property type="component" value="Unassembled WGS sequence"/>
</dbReference>
<keyword evidence="2" id="KW-0689">Ribosomal protein</keyword>
<dbReference type="Pfam" id="PF17136">
    <property type="entry name" value="ribosomal_L24"/>
    <property type="match status" value="1"/>
</dbReference>
<dbReference type="InterPro" id="IPR014722">
    <property type="entry name" value="Rib_uL2_dom2"/>
</dbReference>
<dbReference type="PANTHER" id="PTHR12903">
    <property type="entry name" value="MITOCHONDRIAL RIBOSOMAL PROTEIN L24"/>
    <property type="match status" value="1"/>
</dbReference>
<evidence type="ECO:0000313" key="5">
    <source>
        <dbReference type="EMBL" id="CAD7644430.1"/>
    </source>
</evidence>
<comment type="similarity">
    <text evidence="1">Belongs to the universal ribosomal protein uL24 family.</text>
</comment>
<evidence type="ECO:0000256" key="2">
    <source>
        <dbReference type="ARBA" id="ARBA00022980"/>
    </source>
</evidence>
<dbReference type="PROSITE" id="PS01108">
    <property type="entry name" value="RIBOSOMAL_L24"/>
    <property type="match status" value="1"/>
</dbReference>
<dbReference type="EMBL" id="CAJPIZ010031465">
    <property type="protein sequence ID" value="CAG2120100.1"/>
    <property type="molecule type" value="Genomic_DNA"/>
</dbReference>
<feature type="domain" description="Large ribosomal subunit protein uL24 C-terminal" evidence="4">
    <location>
        <begin position="127"/>
        <end position="187"/>
    </location>
</feature>
<dbReference type="GO" id="GO:0003735">
    <property type="term" value="F:structural constituent of ribosome"/>
    <property type="evidence" value="ECO:0007669"/>
    <property type="project" value="InterPro"/>
</dbReference>
<dbReference type="CDD" id="cd06089">
    <property type="entry name" value="KOW_RPL26"/>
    <property type="match status" value="1"/>
</dbReference>
<dbReference type="GO" id="GO:1990904">
    <property type="term" value="C:ribonucleoprotein complex"/>
    <property type="evidence" value="ECO:0007669"/>
    <property type="project" value="UniProtKB-KW"/>
</dbReference>
<dbReference type="InterPro" id="IPR005825">
    <property type="entry name" value="Ribosomal_uL24_CS"/>
</dbReference>
<sequence>MRLSQVLRNYSKLPKNYANFPDRYVRKQTAFVEWKSPPLPQYQPRTIRWRKRALYGLERSWSQEFQTVNAPNIPLPTVYVEPIKHFYIFRGDRVEVLVGRDKGKHGIVNYVVTERNWVCVEGLHLKYKTESKSHDYPGMMVSTERPLLVPRDVALVDPSDHKPTKIEWRFDEEGNKVRVSVRTGRIIPIPVLAEETRDFKTRETYLEQIKDTKADDMKKTTFIPKVRTFEMDVMEEMHIKEDRIPYNMFWY</sequence>
<keyword evidence="6" id="KW-1185">Reference proteome</keyword>
<keyword evidence="3" id="KW-0687">Ribonucleoprotein</keyword>
<proteinExistence type="inferred from homology"/>
<dbReference type="SUPFAM" id="SSF50104">
    <property type="entry name" value="Translation proteins SH3-like domain"/>
    <property type="match status" value="1"/>
</dbReference>
<dbReference type="OrthoDB" id="359154at2759"/>
<protein>
    <recommendedName>
        <fullName evidence="4">Large ribosomal subunit protein uL24 C-terminal domain-containing protein</fullName>
    </recommendedName>
</protein>
<dbReference type="GO" id="GO:0006412">
    <property type="term" value="P:translation"/>
    <property type="evidence" value="ECO:0007669"/>
    <property type="project" value="InterPro"/>
</dbReference>
<dbReference type="NCBIfam" id="TIGR01079">
    <property type="entry name" value="rplX_bact"/>
    <property type="match status" value="1"/>
</dbReference>
<dbReference type="AlphaFoldDB" id="A0A7R9LMI0"/>
<dbReference type="GO" id="GO:0003723">
    <property type="term" value="F:RNA binding"/>
    <property type="evidence" value="ECO:0007669"/>
    <property type="project" value="InterPro"/>
</dbReference>
<dbReference type="InterPro" id="IPR057264">
    <property type="entry name" value="Ribosomal_uL24_C"/>
</dbReference>
<gene>
    <name evidence="5" type="ORF">OSB1V03_LOCUS20047</name>
</gene>
<dbReference type="EMBL" id="OC886040">
    <property type="protein sequence ID" value="CAD7644430.1"/>
    <property type="molecule type" value="Genomic_DNA"/>
</dbReference>
<accession>A0A7R9LMI0</accession>